<sequence length="70" mass="7332">MCGAAECPCCDQSDCNCGPSCGCGKGLPRKTKEQWLQSYARYAGKAPAMCGSCKCREGGKCACRSTGKCH</sequence>
<organism evidence="1 2">
    <name type="scientific">Porphyridium purpureum</name>
    <name type="common">Red alga</name>
    <name type="synonym">Porphyridium cruentum</name>
    <dbReference type="NCBI Taxonomy" id="35688"/>
    <lineage>
        <taxon>Eukaryota</taxon>
        <taxon>Rhodophyta</taxon>
        <taxon>Bangiophyceae</taxon>
        <taxon>Porphyridiales</taxon>
        <taxon>Porphyridiaceae</taxon>
        <taxon>Porphyridium</taxon>
    </lineage>
</organism>
<keyword evidence="2" id="KW-1185">Reference proteome</keyword>
<accession>A0A5J4Z9F3</accession>
<dbReference type="EMBL" id="VRMN01000001">
    <property type="protein sequence ID" value="KAA8499702.1"/>
    <property type="molecule type" value="Genomic_DNA"/>
</dbReference>
<evidence type="ECO:0008006" key="3">
    <source>
        <dbReference type="Google" id="ProtNLM"/>
    </source>
</evidence>
<name>A0A5J4Z9F3_PORPP</name>
<evidence type="ECO:0000313" key="1">
    <source>
        <dbReference type="EMBL" id="KAA8499702.1"/>
    </source>
</evidence>
<dbReference type="Proteomes" id="UP000324585">
    <property type="component" value="Unassembled WGS sequence"/>
</dbReference>
<gene>
    <name evidence="1" type="ORF">FVE85_7287</name>
</gene>
<comment type="caution">
    <text evidence="1">The sequence shown here is derived from an EMBL/GenBank/DDBJ whole genome shotgun (WGS) entry which is preliminary data.</text>
</comment>
<dbReference type="AlphaFoldDB" id="A0A5J4Z9F3"/>
<evidence type="ECO:0000313" key="2">
    <source>
        <dbReference type="Proteomes" id="UP000324585"/>
    </source>
</evidence>
<proteinExistence type="predicted"/>
<reference evidence="2" key="1">
    <citation type="journal article" date="2019" name="Nat. Commun.">
        <title>Expansion of phycobilisome linker gene families in mesophilic red algae.</title>
        <authorList>
            <person name="Lee J."/>
            <person name="Kim D."/>
            <person name="Bhattacharya D."/>
            <person name="Yoon H.S."/>
        </authorList>
    </citation>
    <scope>NUCLEOTIDE SEQUENCE [LARGE SCALE GENOMIC DNA]</scope>
    <source>
        <strain evidence="2">CCMP 1328</strain>
    </source>
</reference>
<protein>
    <recommendedName>
        <fullName evidence="3">Metallothionein</fullName>
    </recommendedName>
</protein>